<keyword evidence="5" id="KW-0175">Coiled coil</keyword>
<dbReference type="InterPro" id="IPR013087">
    <property type="entry name" value="Znf_C2H2_type"/>
</dbReference>
<dbReference type="SUPFAM" id="SSF57845">
    <property type="entry name" value="B-box zinc-binding domain"/>
    <property type="match status" value="1"/>
</dbReference>
<dbReference type="PROSITE" id="PS50089">
    <property type="entry name" value="ZF_RING_2"/>
    <property type="match status" value="1"/>
</dbReference>
<dbReference type="PANTHER" id="PTHR25462:SF296">
    <property type="entry name" value="MEIOTIC P26, ISOFORM F"/>
    <property type="match status" value="1"/>
</dbReference>
<evidence type="ECO:0000256" key="5">
    <source>
        <dbReference type="SAM" id="Coils"/>
    </source>
</evidence>
<keyword evidence="1" id="KW-0479">Metal-binding</keyword>
<dbReference type="Proteomes" id="UP000085678">
    <property type="component" value="Unplaced"/>
</dbReference>
<evidence type="ECO:0000256" key="3">
    <source>
        <dbReference type="ARBA" id="ARBA00022833"/>
    </source>
</evidence>
<dbReference type="KEGG" id="lak:106181650"/>
<reference evidence="10" key="1">
    <citation type="submission" date="2025-08" db="UniProtKB">
        <authorList>
            <consortium name="RefSeq"/>
        </authorList>
    </citation>
    <scope>IDENTIFICATION</scope>
    <source>
        <tissue evidence="10">Gonads</tissue>
    </source>
</reference>
<accession>A0A1S3KGG8</accession>
<evidence type="ECO:0000313" key="10">
    <source>
        <dbReference type="RefSeq" id="XP_013421554.1"/>
    </source>
</evidence>
<evidence type="ECO:0000259" key="8">
    <source>
        <dbReference type="PROSITE" id="PS50157"/>
    </source>
</evidence>
<dbReference type="PROSITE" id="PS50157">
    <property type="entry name" value="ZINC_FINGER_C2H2_2"/>
    <property type="match status" value="1"/>
</dbReference>
<sequence>MTTNYSICLKDFEDPKVLPCLHTYCKRCLANYIPDNTPGSKFLCPLCQKETKLPEDGVEGFLHNYFIDSLHDTVLTPTRKKKCGACAVEGEDIEAMSKCLNCSEYLCNPCAKYHTRFKMLINHKVYTFEQLHSGEHQQEVQEFQSVFCPEHKEEPIRYFCLKCQIPICRDCKVLTHDEHKCTSLVTAIETVKPKLASMLEKLDDKISVQENDLTILQGVLRDHDTNTSSVMKDISDHSRHLQQQIQQQEKKLLQEVQQVSEAHKKNINLYLESCEVTTSTMKSTSDLVGSILSRGTPAEILILQQQVGHRLQELLLPSGGGDIPQHLSLQLQTNSDVDREMDKGTGLGTIQQDRQDIQGISSREPSCVTRKAQIKNKPHLVSQFDSSCNHPYSLVTCAKPQQGYLVVGYNNNKVCRFSSDGQLLVQQSKAGNRSLGQPFGVAVLPDGTIVVSEFGNSKLNFISRDLNLTKEVDIEGPDGLHVTNSNTILVAQPTLKQVSIVNIHDGATVDTIKHSSFQWPWYVTVLNNGNIVVSDTHAKAVFTLSPTGSLLHTYTGSGQNKLCEPTGVCVDQYDNIMVADYSTNKIHIISIDGKFVQLLATEDDGLQVPFGLTINHDGDIAVSQKRGMIKVFRYMDSG</sequence>
<dbReference type="CDD" id="cd05819">
    <property type="entry name" value="NHL"/>
    <property type="match status" value="1"/>
</dbReference>
<dbReference type="PANTHER" id="PTHR25462">
    <property type="entry name" value="BONUS, ISOFORM C-RELATED"/>
    <property type="match status" value="1"/>
</dbReference>
<dbReference type="SUPFAM" id="SSF101898">
    <property type="entry name" value="NHL repeat"/>
    <property type="match status" value="1"/>
</dbReference>
<dbReference type="InterPro" id="IPR001841">
    <property type="entry name" value="Znf_RING"/>
</dbReference>
<dbReference type="PROSITE" id="PS50119">
    <property type="entry name" value="ZF_BBOX"/>
    <property type="match status" value="1"/>
</dbReference>
<protein>
    <submittedName>
        <fullName evidence="10">Tripartite motif-containing protein 2-like</fullName>
    </submittedName>
</protein>
<feature type="coiled-coil region" evidence="5">
    <location>
        <begin position="231"/>
        <end position="265"/>
    </location>
</feature>
<organism evidence="9 10">
    <name type="scientific">Lingula anatina</name>
    <name type="common">Brachiopod</name>
    <name type="synonym">Lingula unguis</name>
    <dbReference type="NCBI Taxonomy" id="7574"/>
    <lineage>
        <taxon>Eukaryota</taxon>
        <taxon>Metazoa</taxon>
        <taxon>Spiralia</taxon>
        <taxon>Lophotrochozoa</taxon>
        <taxon>Brachiopoda</taxon>
        <taxon>Linguliformea</taxon>
        <taxon>Lingulata</taxon>
        <taxon>Lingulida</taxon>
        <taxon>Linguloidea</taxon>
        <taxon>Lingulidae</taxon>
        <taxon>Lingula</taxon>
    </lineage>
</organism>
<dbReference type="SMART" id="SM00336">
    <property type="entry name" value="BBOX"/>
    <property type="match status" value="2"/>
</dbReference>
<evidence type="ECO:0000256" key="4">
    <source>
        <dbReference type="PROSITE-ProRule" id="PRU00024"/>
    </source>
</evidence>
<evidence type="ECO:0000259" key="7">
    <source>
        <dbReference type="PROSITE" id="PS50119"/>
    </source>
</evidence>
<dbReference type="Gene3D" id="3.30.40.10">
    <property type="entry name" value="Zinc/RING finger domain, C3HC4 (zinc finger)"/>
    <property type="match status" value="1"/>
</dbReference>
<evidence type="ECO:0000313" key="9">
    <source>
        <dbReference type="Proteomes" id="UP000085678"/>
    </source>
</evidence>
<evidence type="ECO:0000256" key="1">
    <source>
        <dbReference type="ARBA" id="ARBA00022723"/>
    </source>
</evidence>
<feature type="domain" description="RING-type" evidence="6">
    <location>
        <begin position="7"/>
        <end position="48"/>
    </location>
</feature>
<dbReference type="OrthoDB" id="6049135at2759"/>
<evidence type="ECO:0000259" key="6">
    <source>
        <dbReference type="PROSITE" id="PS50089"/>
    </source>
</evidence>
<dbReference type="Pfam" id="PF00643">
    <property type="entry name" value="zf-B_box"/>
    <property type="match status" value="1"/>
</dbReference>
<dbReference type="SMART" id="SM00184">
    <property type="entry name" value="RING"/>
    <property type="match status" value="1"/>
</dbReference>
<dbReference type="GO" id="GO:0008270">
    <property type="term" value="F:zinc ion binding"/>
    <property type="evidence" value="ECO:0007669"/>
    <property type="project" value="UniProtKB-KW"/>
</dbReference>
<dbReference type="RefSeq" id="XP_013421554.1">
    <property type="nucleotide sequence ID" value="XM_013566100.1"/>
</dbReference>
<keyword evidence="3" id="KW-0862">Zinc</keyword>
<dbReference type="InterPro" id="IPR000315">
    <property type="entry name" value="Znf_B-box"/>
</dbReference>
<name>A0A1S3KGG8_LINAN</name>
<dbReference type="InterPro" id="IPR017907">
    <property type="entry name" value="Znf_RING_CS"/>
</dbReference>
<dbReference type="Gene3D" id="2.120.10.30">
    <property type="entry name" value="TolB, C-terminal domain"/>
    <property type="match status" value="1"/>
</dbReference>
<dbReference type="STRING" id="7574.A0A1S3KGG8"/>
<dbReference type="PROSITE" id="PS00518">
    <property type="entry name" value="ZF_RING_1"/>
    <property type="match status" value="1"/>
</dbReference>
<gene>
    <name evidence="10" type="primary">LOC106181650</name>
</gene>
<dbReference type="SMART" id="SM00502">
    <property type="entry name" value="BBC"/>
    <property type="match status" value="1"/>
</dbReference>
<dbReference type="InterPro" id="IPR047153">
    <property type="entry name" value="TRIM45/56/19-like"/>
</dbReference>
<keyword evidence="9" id="KW-1185">Reference proteome</keyword>
<evidence type="ECO:0000256" key="2">
    <source>
        <dbReference type="ARBA" id="ARBA00022771"/>
    </source>
</evidence>
<dbReference type="Gene3D" id="3.30.160.60">
    <property type="entry name" value="Classic Zinc Finger"/>
    <property type="match status" value="1"/>
</dbReference>
<keyword evidence="2 4" id="KW-0863">Zinc-finger</keyword>
<dbReference type="InParanoid" id="A0A1S3KGG8"/>
<dbReference type="InterPro" id="IPR003649">
    <property type="entry name" value="Bbox_C"/>
</dbReference>
<dbReference type="InterPro" id="IPR011042">
    <property type="entry name" value="6-blade_b-propeller_TolB-like"/>
</dbReference>
<feature type="domain" description="B box-type" evidence="7">
    <location>
        <begin position="143"/>
        <end position="184"/>
    </location>
</feature>
<dbReference type="SUPFAM" id="SSF57850">
    <property type="entry name" value="RING/U-box"/>
    <property type="match status" value="1"/>
</dbReference>
<dbReference type="CDD" id="cd19757">
    <property type="entry name" value="Bbox1"/>
    <property type="match status" value="1"/>
</dbReference>
<proteinExistence type="predicted"/>
<dbReference type="AlphaFoldDB" id="A0A1S3KGG8"/>
<dbReference type="InterPro" id="IPR013083">
    <property type="entry name" value="Znf_RING/FYVE/PHD"/>
</dbReference>
<dbReference type="GeneID" id="106181650"/>
<dbReference type="InterPro" id="IPR018957">
    <property type="entry name" value="Znf_C3HC4_RING-type"/>
</dbReference>
<feature type="domain" description="C2H2-type" evidence="8">
    <location>
        <begin position="105"/>
        <end position="137"/>
    </location>
</feature>
<dbReference type="Pfam" id="PF00097">
    <property type="entry name" value="zf-C3HC4"/>
    <property type="match status" value="1"/>
</dbReference>